<dbReference type="PANTHER" id="PTHR22911:SF6">
    <property type="entry name" value="SOLUTE CARRIER FAMILY 35 MEMBER G1"/>
    <property type="match status" value="1"/>
</dbReference>
<feature type="domain" description="EamA" evidence="7">
    <location>
        <begin position="150"/>
        <end position="279"/>
    </location>
</feature>
<proteinExistence type="inferred from homology"/>
<feature type="transmembrane region" description="Helical" evidence="6">
    <location>
        <begin position="98"/>
        <end position="115"/>
    </location>
</feature>
<feature type="transmembrane region" description="Helical" evidence="6">
    <location>
        <begin position="237"/>
        <end position="256"/>
    </location>
</feature>
<sequence length="293" mass="32564">MKSKYKAIIYIILSAFSFAFMFAFVRLSGNLPTVQKTFFRNFVALFFAIGVLKKNHIRFHIEGKKNNAVIFVRALAGTLGMLGNFYAIDHLVLSDASMLNKMSPFFVIIFSFIFLKERLTFFQGFTVICAFIGSLFIIKPSFQNVDFFPALIGFLGGMGAGLAYACVRYLGQHGVNGAVIVAYFSGFSCLFTLPFLILDFHPMTIFQILCLLGAGAGAAGGQFAITAAYTHAPAREISVYDYSQLIFTTILGYFLFGDIPDGWSFLGYFIIIAMAVLVFLYNNVWHKDSEVKG</sequence>
<dbReference type="InterPro" id="IPR000620">
    <property type="entry name" value="EamA_dom"/>
</dbReference>
<keyword evidence="3 6" id="KW-0812">Transmembrane</keyword>
<evidence type="ECO:0000256" key="2">
    <source>
        <dbReference type="ARBA" id="ARBA00007362"/>
    </source>
</evidence>
<gene>
    <name evidence="8" type="ORF">OCV57_02025</name>
</gene>
<evidence type="ECO:0000256" key="6">
    <source>
        <dbReference type="SAM" id="Phobius"/>
    </source>
</evidence>
<evidence type="ECO:0000313" key="9">
    <source>
        <dbReference type="Proteomes" id="UP001208131"/>
    </source>
</evidence>
<evidence type="ECO:0000259" key="7">
    <source>
        <dbReference type="Pfam" id="PF00892"/>
    </source>
</evidence>
<evidence type="ECO:0000256" key="5">
    <source>
        <dbReference type="ARBA" id="ARBA00023136"/>
    </source>
</evidence>
<feature type="transmembrane region" description="Helical" evidence="6">
    <location>
        <begin position="204"/>
        <end position="225"/>
    </location>
</feature>
<evidence type="ECO:0000313" key="8">
    <source>
        <dbReference type="EMBL" id="MCU6704705.1"/>
    </source>
</evidence>
<keyword evidence="4 6" id="KW-1133">Transmembrane helix</keyword>
<comment type="subcellular location">
    <subcellularLocation>
        <location evidence="1">Membrane</location>
        <topology evidence="1">Multi-pass membrane protein</topology>
    </subcellularLocation>
</comment>
<name>A0AAE3IEQ4_9FIRM</name>
<organism evidence="8 9">
    <name type="scientific">Hominimerdicola aceti</name>
    <dbReference type="NCBI Taxonomy" id="2981726"/>
    <lineage>
        <taxon>Bacteria</taxon>
        <taxon>Bacillati</taxon>
        <taxon>Bacillota</taxon>
        <taxon>Clostridia</taxon>
        <taxon>Eubacteriales</taxon>
        <taxon>Oscillospiraceae</taxon>
        <taxon>Hominimerdicola</taxon>
    </lineage>
</organism>
<protein>
    <submittedName>
        <fullName evidence="8">DMT family transporter</fullName>
    </submittedName>
</protein>
<reference evidence="8 9" key="1">
    <citation type="journal article" date="2021" name="ISME Commun">
        <title>Automated analysis of genomic sequences facilitates high-throughput and comprehensive description of bacteria.</title>
        <authorList>
            <person name="Hitch T.C.A."/>
        </authorList>
    </citation>
    <scope>NUCLEOTIDE SEQUENCE [LARGE SCALE GENOMIC DNA]</scope>
    <source>
        <strain evidence="8 9">Sanger_31</strain>
    </source>
</reference>
<evidence type="ECO:0000256" key="4">
    <source>
        <dbReference type="ARBA" id="ARBA00022989"/>
    </source>
</evidence>
<evidence type="ECO:0000256" key="3">
    <source>
        <dbReference type="ARBA" id="ARBA00022692"/>
    </source>
</evidence>
<dbReference type="EMBL" id="JAOQJZ010000001">
    <property type="protein sequence ID" value="MCU6704705.1"/>
    <property type="molecule type" value="Genomic_DNA"/>
</dbReference>
<feature type="domain" description="EamA" evidence="7">
    <location>
        <begin position="6"/>
        <end position="138"/>
    </location>
</feature>
<accession>A0AAE3IEQ4</accession>
<dbReference type="RefSeq" id="WP_267300322.1">
    <property type="nucleotide sequence ID" value="NZ_JAOQJZ010000001.1"/>
</dbReference>
<feature type="transmembrane region" description="Helical" evidence="6">
    <location>
        <begin position="7"/>
        <end position="25"/>
    </location>
</feature>
<comment type="similarity">
    <text evidence="2">Belongs to the EamA transporter family.</text>
</comment>
<dbReference type="GO" id="GO:0016020">
    <property type="term" value="C:membrane"/>
    <property type="evidence" value="ECO:0007669"/>
    <property type="project" value="UniProtKB-SubCell"/>
</dbReference>
<feature type="transmembrane region" description="Helical" evidence="6">
    <location>
        <begin position="148"/>
        <end position="167"/>
    </location>
</feature>
<keyword evidence="5 6" id="KW-0472">Membrane</keyword>
<keyword evidence="9" id="KW-1185">Reference proteome</keyword>
<dbReference type="AlphaFoldDB" id="A0AAE3IEQ4"/>
<dbReference type="SUPFAM" id="SSF103481">
    <property type="entry name" value="Multidrug resistance efflux transporter EmrE"/>
    <property type="match status" value="2"/>
</dbReference>
<feature type="transmembrane region" description="Helical" evidence="6">
    <location>
        <begin position="179"/>
        <end position="198"/>
    </location>
</feature>
<feature type="transmembrane region" description="Helical" evidence="6">
    <location>
        <begin position="262"/>
        <end position="282"/>
    </location>
</feature>
<evidence type="ECO:0000256" key="1">
    <source>
        <dbReference type="ARBA" id="ARBA00004141"/>
    </source>
</evidence>
<feature type="transmembrane region" description="Helical" evidence="6">
    <location>
        <begin position="122"/>
        <end position="142"/>
    </location>
</feature>
<dbReference type="Proteomes" id="UP001208131">
    <property type="component" value="Unassembled WGS sequence"/>
</dbReference>
<dbReference type="PANTHER" id="PTHR22911">
    <property type="entry name" value="ACYL-MALONYL CONDENSING ENZYME-RELATED"/>
    <property type="match status" value="1"/>
</dbReference>
<dbReference type="Pfam" id="PF00892">
    <property type="entry name" value="EamA"/>
    <property type="match status" value="2"/>
</dbReference>
<comment type="caution">
    <text evidence="8">The sequence shown here is derived from an EMBL/GenBank/DDBJ whole genome shotgun (WGS) entry which is preliminary data.</text>
</comment>
<dbReference type="InterPro" id="IPR037185">
    <property type="entry name" value="EmrE-like"/>
</dbReference>
<feature type="transmembrane region" description="Helical" evidence="6">
    <location>
        <begin position="67"/>
        <end position="86"/>
    </location>
</feature>
<feature type="transmembrane region" description="Helical" evidence="6">
    <location>
        <begin position="37"/>
        <end position="55"/>
    </location>
</feature>